<evidence type="ECO:0000313" key="2">
    <source>
        <dbReference type="Proteomes" id="UP001306668"/>
    </source>
</evidence>
<dbReference type="Proteomes" id="UP001306668">
    <property type="component" value="Unassembled WGS sequence"/>
</dbReference>
<protein>
    <submittedName>
        <fullName evidence="1">Uncharacterized protein</fullName>
    </submittedName>
</protein>
<sequence>MRKFVVTVESPSKDEAAEFHSWIKSEKFGWWHWVEPMWLLVTKDEVGPSDIRDKAKVAFNKKAVMVIEVVGETSWAGYMPSAATAKKSPYDWIKSTWQNVRKSK</sequence>
<keyword evidence="2" id="KW-1185">Reference proteome</keyword>
<organism evidence="1 2">
    <name type="scientific">Stenotrophomonas sepilia</name>
    <dbReference type="NCBI Taxonomy" id="2860290"/>
    <lineage>
        <taxon>Bacteria</taxon>
        <taxon>Pseudomonadati</taxon>
        <taxon>Pseudomonadota</taxon>
        <taxon>Gammaproteobacteria</taxon>
        <taxon>Lysobacterales</taxon>
        <taxon>Lysobacteraceae</taxon>
        <taxon>Stenotrophomonas</taxon>
        <taxon>Stenotrophomonas maltophilia group</taxon>
    </lineage>
</organism>
<accession>A0ABQ6Q6T6</accession>
<dbReference type="EMBL" id="BTRJ01000001">
    <property type="protein sequence ID" value="GMR25907.1"/>
    <property type="molecule type" value="Genomic_DNA"/>
</dbReference>
<name>A0ABQ6Q6T6_9GAMM</name>
<comment type="caution">
    <text evidence="1">The sequence shown here is derived from an EMBL/GenBank/DDBJ whole genome shotgun (WGS) entry which is preliminary data.</text>
</comment>
<reference evidence="2" key="1">
    <citation type="submission" date="2023-07" db="EMBL/GenBank/DDBJ databases">
        <title>Genome sequence of Stenotrophomonas sp. Alg010 isolated from Sargassum waste.</title>
        <authorList>
            <person name="Mohapatra"/>
            <person name="B.R."/>
        </authorList>
    </citation>
    <scope>NUCLEOTIDE SEQUENCE [LARGE SCALE GENOMIC DNA]</scope>
    <source>
        <strain evidence="2">Alg010</strain>
    </source>
</reference>
<evidence type="ECO:0000313" key="1">
    <source>
        <dbReference type="EMBL" id="GMR25907.1"/>
    </source>
</evidence>
<dbReference type="RefSeq" id="WP_262221736.1">
    <property type="nucleotide sequence ID" value="NZ_BTRJ01000001.1"/>
</dbReference>
<proteinExistence type="predicted"/>
<gene>
    <name evidence="1" type="ORF">STENOSP10_01260</name>
</gene>